<feature type="region of interest" description="Disordered" evidence="1">
    <location>
        <begin position="130"/>
        <end position="315"/>
    </location>
</feature>
<dbReference type="EMBL" id="NBSH01000009">
    <property type="protein sequence ID" value="ORX36021.1"/>
    <property type="molecule type" value="Genomic_DNA"/>
</dbReference>
<dbReference type="RefSeq" id="XP_021870150.1">
    <property type="nucleotide sequence ID" value="XM_022012980.1"/>
</dbReference>
<reference evidence="2 3" key="1">
    <citation type="submission" date="2017-03" db="EMBL/GenBank/DDBJ databases">
        <title>Widespread Adenine N6-methylation of Active Genes in Fungi.</title>
        <authorList>
            <consortium name="DOE Joint Genome Institute"/>
            <person name="Mondo S.J."/>
            <person name="Dannebaum R.O."/>
            <person name="Kuo R.C."/>
            <person name="Louie K.B."/>
            <person name="Bewick A.J."/>
            <person name="Labutti K."/>
            <person name="Haridas S."/>
            <person name="Kuo A."/>
            <person name="Salamov A."/>
            <person name="Ahrendt S.R."/>
            <person name="Lau R."/>
            <person name="Bowen B.P."/>
            <person name="Lipzen A."/>
            <person name="Sullivan W."/>
            <person name="Andreopoulos W.B."/>
            <person name="Clum A."/>
            <person name="Lindquist E."/>
            <person name="Daum C."/>
            <person name="Northen T.R."/>
            <person name="Ramamoorthy G."/>
            <person name="Schmitz R.J."/>
            <person name="Gryganskyi A."/>
            <person name="Culley D."/>
            <person name="Magnuson J."/>
            <person name="James T.Y."/>
            <person name="O'Malley M.A."/>
            <person name="Stajich J.E."/>
            <person name="Spatafora J.W."/>
            <person name="Visel A."/>
            <person name="Grigoriev I.V."/>
        </authorList>
    </citation>
    <scope>NUCLEOTIDE SEQUENCE [LARGE SCALE GENOMIC DNA]</scope>
    <source>
        <strain evidence="2 3">NRRL Y-17943</strain>
    </source>
</reference>
<feature type="region of interest" description="Disordered" evidence="1">
    <location>
        <begin position="1"/>
        <end position="37"/>
    </location>
</feature>
<feature type="compositionally biased region" description="Polar residues" evidence="1">
    <location>
        <begin position="87"/>
        <end position="103"/>
    </location>
</feature>
<comment type="caution">
    <text evidence="2">The sequence shown here is derived from an EMBL/GenBank/DDBJ whole genome shotgun (WGS) entry which is preliminary data.</text>
</comment>
<dbReference type="InParanoid" id="A0A1Y1UDA9"/>
<dbReference type="AlphaFoldDB" id="A0A1Y1UDA9"/>
<proteinExistence type="predicted"/>
<sequence length="427" mass="46572">MPVELSAPPFAGQQLPYAPKFVPHDDVDGDAQSLASGPRSIVGSAFVPAAQRGQISTPHRAIPALSEAGYTHPSLRVPAPALPGYAPSSTSKPYGVQSSYLPTPTSPQHPAPYVIKHTASTAIRQDGWMPASLPVPRRAPPPALTSDVSQREPHRLTTAIPSARSIRRHSPSDDESSDGSYYSRAKDDRHRATRTRASSAASSVMPSRLTPRIRHHGRHEHHHQHHTREYVPPVNLHSPVSPSPLSAVITKPRRIDTSHLQPSDASMIPPPSVDERFHDLKNHERHASRPRSNRGTAIPPSLSRRAPDTLWKSKPIAKSVRGPYRRNGQMEDGLGALSLDERQHHHTGAAAGYSSSMYQAPSVLGVPDGQASVYDDRASVAGSALTFLDGPIDGRTSHYGLPKYPRDVKPDYRRFMVQRGNADVYLD</sequence>
<evidence type="ECO:0000313" key="2">
    <source>
        <dbReference type="EMBL" id="ORX36021.1"/>
    </source>
</evidence>
<organism evidence="2 3">
    <name type="scientific">Kockovaella imperatae</name>
    <dbReference type="NCBI Taxonomy" id="4999"/>
    <lineage>
        <taxon>Eukaryota</taxon>
        <taxon>Fungi</taxon>
        <taxon>Dikarya</taxon>
        <taxon>Basidiomycota</taxon>
        <taxon>Agaricomycotina</taxon>
        <taxon>Tremellomycetes</taxon>
        <taxon>Tremellales</taxon>
        <taxon>Cuniculitremaceae</taxon>
        <taxon>Kockovaella</taxon>
    </lineage>
</organism>
<dbReference type="Proteomes" id="UP000193218">
    <property type="component" value="Unassembled WGS sequence"/>
</dbReference>
<protein>
    <submittedName>
        <fullName evidence="2">Uncharacterized protein</fullName>
    </submittedName>
</protein>
<feature type="compositionally biased region" description="Basic and acidic residues" evidence="1">
    <location>
        <begin position="273"/>
        <end position="287"/>
    </location>
</feature>
<dbReference type="OrthoDB" id="2564882at2759"/>
<feature type="compositionally biased region" description="Basic residues" evidence="1">
    <location>
        <begin position="211"/>
        <end position="226"/>
    </location>
</feature>
<evidence type="ECO:0000313" key="3">
    <source>
        <dbReference type="Proteomes" id="UP000193218"/>
    </source>
</evidence>
<feature type="region of interest" description="Disordered" evidence="1">
    <location>
        <begin position="81"/>
        <end position="112"/>
    </location>
</feature>
<evidence type="ECO:0000256" key="1">
    <source>
        <dbReference type="SAM" id="MobiDB-lite"/>
    </source>
</evidence>
<gene>
    <name evidence="2" type="ORF">BD324DRAFT_518834</name>
</gene>
<name>A0A1Y1UDA9_9TREE</name>
<dbReference type="GeneID" id="33554788"/>
<accession>A0A1Y1UDA9</accession>
<keyword evidence="3" id="KW-1185">Reference proteome</keyword>